<comment type="caution">
    <text evidence="2">The sequence shown here is derived from an EMBL/GenBank/DDBJ whole genome shotgun (WGS) entry which is preliminary data.</text>
</comment>
<proteinExistence type="inferred from homology"/>
<dbReference type="SUPFAM" id="SSF52833">
    <property type="entry name" value="Thioredoxin-like"/>
    <property type="match status" value="1"/>
</dbReference>
<evidence type="ECO:0000313" key="2">
    <source>
        <dbReference type="EMBL" id="KRM27578.1"/>
    </source>
</evidence>
<evidence type="ECO:0000313" key="3">
    <source>
        <dbReference type="Proteomes" id="UP000051412"/>
    </source>
</evidence>
<dbReference type="InterPro" id="IPR036249">
    <property type="entry name" value="Thioredoxin-like_sf"/>
</dbReference>
<dbReference type="Proteomes" id="UP000051412">
    <property type="component" value="Unassembled WGS sequence"/>
</dbReference>
<keyword evidence="3" id="KW-1185">Reference proteome</keyword>
<dbReference type="PATRIC" id="fig|1423782.4.peg.3"/>
<sequence length="65" mass="7492">MLNDDLSLKELLGLINQNPSLLRYPLIVDEQRLQIGYNADDIRQFIPREVRILELQAAQCRANVA</sequence>
<dbReference type="Pfam" id="PF03960">
    <property type="entry name" value="ArsC"/>
    <property type="match status" value="1"/>
</dbReference>
<protein>
    <submittedName>
        <fullName evidence="2">Uncharacterized protein</fullName>
    </submittedName>
</protein>
<accession>A0A0R1XBK5</accession>
<organism evidence="2 3">
    <name type="scientific">Limosilactobacillus panis DSM 6035</name>
    <dbReference type="NCBI Taxonomy" id="1423782"/>
    <lineage>
        <taxon>Bacteria</taxon>
        <taxon>Bacillati</taxon>
        <taxon>Bacillota</taxon>
        <taxon>Bacilli</taxon>
        <taxon>Lactobacillales</taxon>
        <taxon>Lactobacillaceae</taxon>
        <taxon>Limosilactobacillus</taxon>
    </lineage>
</organism>
<dbReference type="InterPro" id="IPR006660">
    <property type="entry name" value="Arsenate_reductase-like"/>
</dbReference>
<dbReference type="Gene3D" id="3.40.30.10">
    <property type="entry name" value="Glutaredoxin"/>
    <property type="match status" value="1"/>
</dbReference>
<dbReference type="EMBL" id="AZGM01000056">
    <property type="protein sequence ID" value="KRM27578.1"/>
    <property type="molecule type" value="Genomic_DNA"/>
</dbReference>
<dbReference type="STRING" id="1423782.FD32_GL000003"/>
<dbReference type="AlphaFoldDB" id="A0A0R1XBK5"/>
<name>A0A0R1XBK5_9LACO</name>
<evidence type="ECO:0000256" key="1">
    <source>
        <dbReference type="PROSITE-ProRule" id="PRU01282"/>
    </source>
</evidence>
<gene>
    <name evidence="2" type="ORF">FD32_GL000003</name>
</gene>
<dbReference type="PROSITE" id="PS51353">
    <property type="entry name" value="ARSC"/>
    <property type="match status" value="1"/>
</dbReference>
<reference evidence="2 3" key="1">
    <citation type="journal article" date="2015" name="Genome Announc.">
        <title>Expanding the biotechnology potential of lactobacilli through comparative genomics of 213 strains and associated genera.</title>
        <authorList>
            <person name="Sun Z."/>
            <person name="Harris H.M."/>
            <person name="McCann A."/>
            <person name="Guo C."/>
            <person name="Argimon S."/>
            <person name="Zhang W."/>
            <person name="Yang X."/>
            <person name="Jeffery I.B."/>
            <person name="Cooney J.C."/>
            <person name="Kagawa T.F."/>
            <person name="Liu W."/>
            <person name="Song Y."/>
            <person name="Salvetti E."/>
            <person name="Wrobel A."/>
            <person name="Rasinkangas P."/>
            <person name="Parkhill J."/>
            <person name="Rea M.C."/>
            <person name="O'Sullivan O."/>
            <person name="Ritari J."/>
            <person name="Douillard F.P."/>
            <person name="Paul Ross R."/>
            <person name="Yang R."/>
            <person name="Briner A.E."/>
            <person name="Felis G.E."/>
            <person name="de Vos W.M."/>
            <person name="Barrangou R."/>
            <person name="Klaenhammer T.R."/>
            <person name="Caufield P.W."/>
            <person name="Cui Y."/>
            <person name="Zhang H."/>
            <person name="O'Toole P.W."/>
        </authorList>
    </citation>
    <scope>NUCLEOTIDE SEQUENCE [LARGE SCALE GENOMIC DNA]</scope>
    <source>
        <strain evidence="2 3">DSM 6035</strain>
    </source>
</reference>
<comment type="similarity">
    <text evidence="1">Belongs to the ArsC family.</text>
</comment>